<accession>A0A1H3J064</accession>
<dbReference type="SUPFAM" id="SSF63737">
    <property type="entry name" value="Leukotriene A4 hydrolase N-terminal domain"/>
    <property type="match status" value="1"/>
</dbReference>
<feature type="domain" description="Aminopeptidase N-like N-terminal" evidence="15">
    <location>
        <begin position="55"/>
        <end position="226"/>
    </location>
</feature>
<evidence type="ECO:0000256" key="13">
    <source>
        <dbReference type="SAM" id="SignalP"/>
    </source>
</evidence>
<evidence type="ECO:0000256" key="9">
    <source>
        <dbReference type="ARBA" id="ARBA00022833"/>
    </source>
</evidence>
<dbReference type="InterPro" id="IPR045357">
    <property type="entry name" value="Aminopeptidase_N-like_N"/>
</dbReference>
<protein>
    <recommendedName>
        <fullName evidence="5">Aminopeptidase N</fullName>
        <ecNumber evidence="4">3.4.11.2</ecNumber>
    </recommendedName>
    <alternativeName>
        <fullName evidence="11">Alanine aminopeptidase</fullName>
    </alternativeName>
    <alternativeName>
        <fullName evidence="12">Lysyl aminopeptidase</fullName>
    </alternativeName>
</protein>
<keyword evidence="17" id="KW-1185">Reference proteome</keyword>
<gene>
    <name evidence="16" type="ORF">SAMN05421504_105178</name>
</gene>
<organism evidence="16 17">
    <name type="scientific">Amycolatopsis xylanica</name>
    <dbReference type="NCBI Taxonomy" id="589385"/>
    <lineage>
        <taxon>Bacteria</taxon>
        <taxon>Bacillati</taxon>
        <taxon>Actinomycetota</taxon>
        <taxon>Actinomycetes</taxon>
        <taxon>Pseudonocardiales</taxon>
        <taxon>Pseudonocardiaceae</taxon>
        <taxon>Amycolatopsis</taxon>
    </lineage>
</organism>
<evidence type="ECO:0000259" key="15">
    <source>
        <dbReference type="Pfam" id="PF17900"/>
    </source>
</evidence>
<dbReference type="PANTHER" id="PTHR11533">
    <property type="entry name" value="PROTEASE M1 ZINC METALLOPROTEASE"/>
    <property type="match status" value="1"/>
</dbReference>
<proteinExistence type="inferred from homology"/>
<reference evidence="16 17" key="1">
    <citation type="submission" date="2016-10" db="EMBL/GenBank/DDBJ databases">
        <authorList>
            <person name="de Groot N.N."/>
        </authorList>
    </citation>
    <scope>NUCLEOTIDE SEQUENCE [LARGE SCALE GENOMIC DNA]</scope>
    <source>
        <strain evidence="16 17">CPCC 202699</strain>
    </source>
</reference>
<sequence length="472" mass="51853">MRSTRRVTTLFAAVLLCANVGAAAASPDGLPRPGSDGAGDSYFPLSGNGGYDVAEYDLDIGYVPSSKELTGQAKISAKATQSLSSFNLDLHKLTVDAVKVNGVPAKFSRTGDELTVTPRLPLWKGLPFTAEITYHGVPEALENPRSGPGGWRFSESGGAFVQGEPLSASTWFPANDTPRDKAAFQLAVTVPSEWTVVASGRETGTRTSPRGTTYLWSQRTPAAPYLVTVAIDKWKIVRGKIGDGVPTVHAFQPDSDDAENQRIVDDLPSIIGFFSEQFGPYPVDSAGGIFLRGSESNHSLETIGRPIYSSGGRETIIHETAHQWFGDAVSVGGWKDICLNECLATYAQWIFPSGDPDSNIDRYYDFKLGQYDRFIGWDDPADKLYDMGRENLFRAVYDKGPLAIHALRRTVGDDTFFQLLKTWVAEHRDGTATTQDFQRLAERLSHKNLQPFFDAWFYHVGRPAEEFLHPKA</sequence>
<dbReference type="SUPFAM" id="SSF55486">
    <property type="entry name" value="Metalloproteases ('zincins'), catalytic domain"/>
    <property type="match status" value="1"/>
</dbReference>
<dbReference type="PANTHER" id="PTHR11533:SF297">
    <property type="entry name" value="AMINOPEPTIDASE N"/>
    <property type="match status" value="1"/>
</dbReference>
<dbReference type="GO" id="GO:0008270">
    <property type="term" value="F:zinc ion binding"/>
    <property type="evidence" value="ECO:0007669"/>
    <property type="project" value="InterPro"/>
</dbReference>
<evidence type="ECO:0000256" key="6">
    <source>
        <dbReference type="ARBA" id="ARBA00022670"/>
    </source>
</evidence>
<evidence type="ECO:0000256" key="3">
    <source>
        <dbReference type="ARBA" id="ARBA00010136"/>
    </source>
</evidence>
<keyword evidence="7" id="KW-0479">Metal-binding</keyword>
<dbReference type="GO" id="GO:0006508">
    <property type="term" value="P:proteolysis"/>
    <property type="evidence" value="ECO:0007669"/>
    <property type="project" value="UniProtKB-KW"/>
</dbReference>
<evidence type="ECO:0000256" key="7">
    <source>
        <dbReference type="ARBA" id="ARBA00022723"/>
    </source>
</evidence>
<dbReference type="Pfam" id="PF01433">
    <property type="entry name" value="Peptidase_M1"/>
    <property type="match status" value="1"/>
</dbReference>
<dbReference type="RefSeq" id="WP_245757486.1">
    <property type="nucleotide sequence ID" value="NZ_FNON01000005.1"/>
</dbReference>
<dbReference type="Pfam" id="PF17900">
    <property type="entry name" value="Peptidase_M1_N"/>
    <property type="match status" value="1"/>
</dbReference>
<dbReference type="Gene3D" id="1.10.390.10">
    <property type="entry name" value="Neutral Protease Domain 2"/>
    <property type="match status" value="1"/>
</dbReference>
<dbReference type="InterPro" id="IPR014782">
    <property type="entry name" value="Peptidase_M1_dom"/>
</dbReference>
<evidence type="ECO:0000256" key="1">
    <source>
        <dbReference type="ARBA" id="ARBA00000098"/>
    </source>
</evidence>
<dbReference type="Proteomes" id="UP000199515">
    <property type="component" value="Unassembled WGS sequence"/>
</dbReference>
<dbReference type="CDD" id="cd09603">
    <property type="entry name" value="M1_APN_like"/>
    <property type="match status" value="1"/>
</dbReference>
<evidence type="ECO:0000256" key="4">
    <source>
        <dbReference type="ARBA" id="ARBA00012564"/>
    </source>
</evidence>
<dbReference type="InterPro" id="IPR001930">
    <property type="entry name" value="Peptidase_M1"/>
</dbReference>
<evidence type="ECO:0000313" key="17">
    <source>
        <dbReference type="Proteomes" id="UP000199515"/>
    </source>
</evidence>
<evidence type="ECO:0000256" key="2">
    <source>
        <dbReference type="ARBA" id="ARBA00001947"/>
    </source>
</evidence>
<evidence type="ECO:0000313" key="16">
    <source>
        <dbReference type="EMBL" id="SDY32949.1"/>
    </source>
</evidence>
<dbReference type="GO" id="GO:0008237">
    <property type="term" value="F:metallopeptidase activity"/>
    <property type="evidence" value="ECO:0007669"/>
    <property type="project" value="UniProtKB-KW"/>
</dbReference>
<comment type="catalytic activity">
    <reaction evidence="1">
        <text>Release of an N-terminal amino acid, Xaa-|-Yaa- from a peptide, amide or arylamide. Xaa is preferably Ala, but may be most amino acids including Pro (slow action). When a terminal hydrophobic residue is followed by a prolyl residue, the two may be released as an intact Xaa-Pro dipeptide.</text>
        <dbReference type="EC" id="3.4.11.2"/>
    </reaction>
</comment>
<dbReference type="STRING" id="589385.SAMN05421504_105178"/>
<evidence type="ECO:0000256" key="10">
    <source>
        <dbReference type="ARBA" id="ARBA00023049"/>
    </source>
</evidence>
<keyword evidence="6" id="KW-0645">Protease</keyword>
<dbReference type="GO" id="GO:0016285">
    <property type="term" value="F:alanyl aminopeptidase activity"/>
    <property type="evidence" value="ECO:0007669"/>
    <property type="project" value="UniProtKB-EC"/>
</dbReference>
<feature type="chain" id="PRO_5038464110" description="Aminopeptidase N" evidence="13">
    <location>
        <begin position="26"/>
        <end position="472"/>
    </location>
</feature>
<evidence type="ECO:0000256" key="12">
    <source>
        <dbReference type="ARBA" id="ARBA00031533"/>
    </source>
</evidence>
<comment type="similarity">
    <text evidence="3">Belongs to the peptidase M1 family.</text>
</comment>
<dbReference type="InterPro" id="IPR050344">
    <property type="entry name" value="Peptidase_M1_aminopeptidases"/>
</dbReference>
<dbReference type="InterPro" id="IPR042097">
    <property type="entry name" value="Aminopeptidase_N-like_N_sf"/>
</dbReference>
<keyword evidence="8" id="KW-0378">Hydrolase</keyword>
<keyword evidence="10" id="KW-0482">Metalloprotease</keyword>
<feature type="signal peptide" evidence="13">
    <location>
        <begin position="1"/>
        <end position="25"/>
    </location>
</feature>
<evidence type="ECO:0000259" key="14">
    <source>
        <dbReference type="Pfam" id="PF01433"/>
    </source>
</evidence>
<keyword evidence="13" id="KW-0732">Signal</keyword>
<evidence type="ECO:0000256" key="8">
    <source>
        <dbReference type="ARBA" id="ARBA00022801"/>
    </source>
</evidence>
<dbReference type="EMBL" id="FNON01000005">
    <property type="protein sequence ID" value="SDY32949.1"/>
    <property type="molecule type" value="Genomic_DNA"/>
</dbReference>
<comment type="cofactor">
    <cofactor evidence="2">
        <name>Zn(2+)</name>
        <dbReference type="ChEBI" id="CHEBI:29105"/>
    </cofactor>
</comment>
<dbReference type="AlphaFoldDB" id="A0A1H3J064"/>
<feature type="domain" description="Peptidase M1 membrane alanine aminopeptidase" evidence="14">
    <location>
        <begin position="314"/>
        <end position="456"/>
    </location>
</feature>
<evidence type="ECO:0000256" key="5">
    <source>
        <dbReference type="ARBA" id="ARBA00015611"/>
    </source>
</evidence>
<evidence type="ECO:0000256" key="11">
    <source>
        <dbReference type="ARBA" id="ARBA00029811"/>
    </source>
</evidence>
<dbReference type="PRINTS" id="PR00756">
    <property type="entry name" value="ALADIPTASE"/>
</dbReference>
<keyword evidence="9" id="KW-0862">Zinc</keyword>
<dbReference type="InterPro" id="IPR027268">
    <property type="entry name" value="Peptidase_M4/M1_CTD_sf"/>
</dbReference>
<dbReference type="EC" id="3.4.11.2" evidence="4"/>
<name>A0A1H3J064_9PSEU</name>
<dbReference type="Gene3D" id="2.60.40.1730">
    <property type="entry name" value="tricorn interacting facor f3 domain"/>
    <property type="match status" value="1"/>
</dbReference>